<dbReference type="OrthoDB" id="127676at2"/>
<dbReference type="Pfam" id="PF01261">
    <property type="entry name" value="AP_endonuc_2"/>
    <property type="match status" value="1"/>
</dbReference>
<evidence type="ECO:0000259" key="1">
    <source>
        <dbReference type="Pfam" id="PF01261"/>
    </source>
</evidence>
<dbReference type="PANTHER" id="PTHR12110">
    <property type="entry name" value="HYDROXYPYRUVATE ISOMERASE"/>
    <property type="match status" value="1"/>
</dbReference>
<dbReference type="STRING" id="89524.SAMN05444370_10563"/>
<dbReference type="RefSeq" id="WP_093252881.1">
    <property type="nucleotide sequence ID" value="NZ_FNQM01000005.1"/>
</dbReference>
<accession>A0A1H4B7U9</accession>
<feature type="domain" description="Xylose isomerase-like TIM barrel" evidence="1">
    <location>
        <begin position="43"/>
        <end position="305"/>
    </location>
</feature>
<dbReference type="GO" id="GO:0016853">
    <property type="term" value="F:isomerase activity"/>
    <property type="evidence" value="ECO:0007669"/>
    <property type="project" value="UniProtKB-KW"/>
</dbReference>
<protein>
    <submittedName>
        <fullName evidence="2">Sugar phosphate isomerase/epimerase</fullName>
    </submittedName>
</protein>
<dbReference type="InterPro" id="IPR013022">
    <property type="entry name" value="Xyl_isomerase-like_TIM-brl"/>
</dbReference>
<dbReference type="Proteomes" id="UP000198703">
    <property type="component" value="Unassembled WGS sequence"/>
</dbReference>
<dbReference type="EMBL" id="FNQM01000005">
    <property type="protein sequence ID" value="SEA44166.1"/>
    <property type="molecule type" value="Genomic_DNA"/>
</dbReference>
<reference evidence="2 3" key="1">
    <citation type="submission" date="2016-10" db="EMBL/GenBank/DDBJ databases">
        <authorList>
            <person name="de Groot N.N."/>
        </authorList>
    </citation>
    <scope>NUCLEOTIDE SEQUENCE [LARGE SCALE GENOMIC DNA]</scope>
    <source>
        <strain evidence="2 3">DSM 15345</strain>
    </source>
</reference>
<dbReference type="AlphaFoldDB" id="A0A1H4B7U9"/>
<gene>
    <name evidence="2" type="ORF">SAMN05444370_10563</name>
</gene>
<keyword evidence="3" id="KW-1185">Reference proteome</keyword>
<dbReference type="InterPro" id="IPR050312">
    <property type="entry name" value="IolE/XylAMocC-like"/>
</dbReference>
<keyword evidence="2" id="KW-0413">Isomerase</keyword>
<dbReference type="InterPro" id="IPR036237">
    <property type="entry name" value="Xyl_isomerase-like_sf"/>
</dbReference>
<name>A0A1H4B7U9_9RHOB</name>
<sequence length="328" mass="33669">MAEDGRPPGAANRHAAGQATGLRGVGLSLGYSADTLSDLPAAIDAAEALGVDSVEIFLPALGVVIDGRVRPRALAMMRGACAGRGCAITLHGPLSGDLGAEAAAPLQAEVVRACLETAAEVGCGVLVQHATVAQVGRGADFADARRRERDALAALAEDAAAARCVIALETMWARPGERTATGDEIAETLCAVASPWVGATIDFSHSWLNAVALGVDPMACIAALAPHARHLHVHDSFGRPATFRPWTRGDALAFGFGDLHLPPGEGSLPWEALAALPYAGPALANLEVDGRFRHAWADSVSWARRWIGRSAAPGAAPARADRAAAGCG</sequence>
<evidence type="ECO:0000313" key="2">
    <source>
        <dbReference type="EMBL" id="SEA44166.1"/>
    </source>
</evidence>
<proteinExistence type="predicted"/>
<evidence type="ECO:0000313" key="3">
    <source>
        <dbReference type="Proteomes" id="UP000198703"/>
    </source>
</evidence>
<organism evidence="2 3">
    <name type="scientific">Rubrimonas cliftonensis</name>
    <dbReference type="NCBI Taxonomy" id="89524"/>
    <lineage>
        <taxon>Bacteria</taxon>
        <taxon>Pseudomonadati</taxon>
        <taxon>Pseudomonadota</taxon>
        <taxon>Alphaproteobacteria</taxon>
        <taxon>Rhodobacterales</taxon>
        <taxon>Paracoccaceae</taxon>
        <taxon>Rubrimonas</taxon>
    </lineage>
</organism>
<dbReference type="SUPFAM" id="SSF51658">
    <property type="entry name" value="Xylose isomerase-like"/>
    <property type="match status" value="1"/>
</dbReference>
<dbReference type="Gene3D" id="3.20.20.150">
    <property type="entry name" value="Divalent-metal-dependent TIM barrel enzymes"/>
    <property type="match status" value="1"/>
</dbReference>